<dbReference type="Proteomes" id="UP000823773">
    <property type="component" value="Unassembled WGS sequence"/>
</dbReference>
<accession>A0ACC5T6G0</accession>
<reference evidence="1" key="1">
    <citation type="submission" date="2021-03" db="EMBL/GenBank/DDBJ databases">
        <title>Genomic Encyclopedia of Type Strains, Phase IV (KMG-IV): sequencing the most valuable type-strain genomes for metagenomic binning, comparative biology and taxonomic classification.</title>
        <authorList>
            <person name="Goeker M."/>
        </authorList>
    </citation>
    <scope>NUCLEOTIDE SEQUENCE</scope>
    <source>
        <strain evidence="1">DSM 18131</strain>
    </source>
</reference>
<protein>
    <submittedName>
        <fullName evidence="1">Uncharacterized protein</fullName>
    </submittedName>
</protein>
<organism evidence="1 2">
    <name type="scientific">Ensifer adhaerens</name>
    <name type="common">Sinorhizobium morelense</name>
    <dbReference type="NCBI Taxonomy" id="106592"/>
    <lineage>
        <taxon>Bacteria</taxon>
        <taxon>Pseudomonadati</taxon>
        <taxon>Pseudomonadota</taxon>
        <taxon>Alphaproteobacteria</taxon>
        <taxon>Hyphomicrobiales</taxon>
        <taxon>Rhizobiaceae</taxon>
        <taxon>Sinorhizobium/Ensifer group</taxon>
        <taxon>Ensifer</taxon>
    </lineage>
</organism>
<keyword evidence="2" id="KW-1185">Reference proteome</keyword>
<proteinExistence type="predicted"/>
<name>A0ACC5T6G0_ENSAD</name>
<comment type="caution">
    <text evidence="1">The sequence shown here is derived from an EMBL/GenBank/DDBJ whole genome shotgun (WGS) entry which is preliminary data.</text>
</comment>
<evidence type="ECO:0000313" key="2">
    <source>
        <dbReference type="Proteomes" id="UP000823773"/>
    </source>
</evidence>
<sequence>MAGELETVAKKALAPVREGKFGRRANEAVNGSVLPGCDGLTRGNEGSKAQECCDLGGWPVESLSALDHACNSRSKSARTRKPSHHRPIGVISLFSRIFLPAAAIATLSSPAAAFASGNAPAFYDGALCKPPYTMQSATELYDAAEKLAKPDTSLLTAYVYKLPSDIGQDGFKTHEVVFAGSSVGVLIEGARADELAARYQLEPEKSSILGTSTKGYARVLPDAEQPTADMGIVSVVARESDAIPGKTLLACEFVSHADREALKSLEGGN</sequence>
<dbReference type="EMBL" id="JAGGJR010000017">
    <property type="protein sequence ID" value="MBP1876458.1"/>
    <property type="molecule type" value="Genomic_DNA"/>
</dbReference>
<evidence type="ECO:0000313" key="1">
    <source>
        <dbReference type="EMBL" id="MBP1876458.1"/>
    </source>
</evidence>
<gene>
    <name evidence="1" type="ORF">J2Z19_006208</name>
</gene>